<dbReference type="GO" id="GO:0032259">
    <property type="term" value="P:methylation"/>
    <property type="evidence" value="ECO:0007669"/>
    <property type="project" value="UniProtKB-KW"/>
</dbReference>
<keyword evidence="4" id="KW-1185">Reference proteome</keyword>
<dbReference type="GO" id="GO:0008168">
    <property type="term" value="F:methyltransferase activity"/>
    <property type="evidence" value="ECO:0007669"/>
    <property type="project" value="UniProtKB-KW"/>
</dbReference>
<name>A0A930YU74_9FLAO</name>
<accession>A0A930YU74</accession>
<evidence type="ECO:0000259" key="2">
    <source>
        <dbReference type="Pfam" id="PF22013"/>
    </source>
</evidence>
<dbReference type="InterPro" id="IPR029063">
    <property type="entry name" value="SAM-dependent_MTases_sf"/>
</dbReference>
<dbReference type="AlphaFoldDB" id="A0A930YU74"/>
<feature type="domain" description="PG-1098 ferredoxin-like" evidence="2">
    <location>
        <begin position="269"/>
        <end position="312"/>
    </location>
</feature>
<dbReference type="SUPFAM" id="SSF53335">
    <property type="entry name" value="S-adenosyl-L-methionine-dependent methyltransferases"/>
    <property type="match status" value="1"/>
</dbReference>
<organism evidence="3 4">
    <name type="scientific">Planobacterium oryzisoli</name>
    <dbReference type="NCBI Taxonomy" id="2771435"/>
    <lineage>
        <taxon>Bacteria</taxon>
        <taxon>Pseudomonadati</taxon>
        <taxon>Bacteroidota</taxon>
        <taxon>Flavobacteriia</taxon>
        <taxon>Flavobacteriales</taxon>
        <taxon>Weeksellaceae</taxon>
        <taxon>Chryseobacterium group</taxon>
        <taxon>Chryseobacterium</taxon>
    </lineage>
</organism>
<dbReference type="Pfam" id="PF22013">
    <property type="entry name" value="PG_1098_Fer"/>
    <property type="match status" value="1"/>
</dbReference>
<gene>
    <name evidence="3" type="ORF">IC612_01390</name>
</gene>
<keyword evidence="3" id="KW-0808">Transferase</keyword>
<dbReference type="Gene3D" id="1.10.10.1110">
    <property type="entry name" value="Methyltransferase PG1098, N-terminal domain"/>
    <property type="match status" value="1"/>
</dbReference>
<feature type="domain" description="THUMP-like" evidence="1">
    <location>
        <begin position="323"/>
        <end position="368"/>
    </location>
</feature>
<evidence type="ECO:0000259" key="1">
    <source>
        <dbReference type="Pfam" id="PF18096"/>
    </source>
</evidence>
<comment type="caution">
    <text evidence="3">The sequence shown here is derived from an EMBL/GenBank/DDBJ whole genome shotgun (WGS) entry which is preliminary data.</text>
</comment>
<reference evidence="3" key="1">
    <citation type="submission" date="2020-11" db="EMBL/GenBank/DDBJ databases">
        <title>Genome seq and assembly of Planobacterium sp.</title>
        <authorList>
            <person name="Chhetri G."/>
        </authorList>
    </citation>
    <scope>NUCLEOTIDE SEQUENCE</scope>
    <source>
        <strain evidence="3">GCR5</strain>
    </source>
</reference>
<dbReference type="InterPro" id="IPR054168">
    <property type="entry name" value="PG_1098_Fer"/>
</dbReference>
<keyword evidence="3" id="KW-0489">Methyltransferase</keyword>
<dbReference type="Pfam" id="PF03602">
    <property type="entry name" value="Cons_hypoth95"/>
    <property type="match status" value="1"/>
</dbReference>
<dbReference type="InterPro" id="IPR041497">
    <property type="entry name" value="Thump-like"/>
</dbReference>
<evidence type="ECO:0000313" key="4">
    <source>
        <dbReference type="Proteomes" id="UP000694480"/>
    </source>
</evidence>
<proteinExistence type="predicted"/>
<dbReference type="CDD" id="cd02440">
    <property type="entry name" value="AdoMet_MTases"/>
    <property type="match status" value="1"/>
</dbReference>
<dbReference type="EMBL" id="JADKYY010000001">
    <property type="protein sequence ID" value="MBF5026449.1"/>
    <property type="molecule type" value="Genomic_DNA"/>
</dbReference>
<dbReference type="Proteomes" id="UP000694480">
    <property type="component" value="Unassembled WGS sequence"/>
</dbReference>
<dbReference type="Gene3D" id="3.40.50.150">
    <property type="entry name" value="Vaccinia Virus protein VP39"/>
    <property type="match status" value="1"/>
</dbReference>
<protein>
    <submittedName>
        <fullName evidence="3">RsmD family RNA methyltransferase</fullName>
    </submittedName>
</protein>
<dbReference type="Pfam" id="PF18096">
    <property type="entry name" value="Thump_like"/>
    <property type="match status" value="1"/>
</dbReference>
<sequence>MQQFISDHLDSDLNKLLLQKSPVEGYSMPFIVEQIKGRKISARKYPFLRDYPQYLFPSSLSLEQSSSEATARYKARNLFGETFADLTAGMGIDAYFLSLNFQRIFLVEQNAELCAILRHNFKVLEREVEVVKGDLNSFLSTVKKPLDFIYLDPARRDQNKRKVFLLEDLSPNLLLLEQQLVDKAHRILVKLSPMIDLKYLVATLHYVRSIEVVAVRNEVKEILVHLSKEEEKETVPVTAVNLESTEPDFTFDLKDLSVGSAVYSPVRNYLYIPNNAVLKTGAFHGIALKFGLYKLHPNTHLYTSDEPIEGFPGRRLQVEQVPAKTLKKGERYQIISRNHPLSPEQIKKKYKVGDGGHSYLIFTQDVSGKIVLKSL</sequence>
<evidence type="ECO:0000313" key="3">
    <source>
        <dbReference type="EMBL" id="MBF5026449.1"/>
    </source>
</evidence>